<gene>
    <name evidence="4" type="ORF">DDQ41_16545</name>
    <name evidence="5" type="ORF">SSP531S_22000</name>
</gene>
<sequence>MLSTVLTRAALPLLAAGLLLGGCAKPSAPSPAAGPVPPAPDAAAPHAGPPAGSNAVPHGGPPAADRANPAGLPGLGPRTGELVPAGTGQALLVRGRSADSSESTATLYERDAEQRWRAVAGPWPAHNALKGWTDEHWAGDHRTPIGVFGLTDAGGRLPDPGTRLPYHQSEEFVAVGTGFRGESLRGSFDHVVAINYNRESGLTPLDERRPMGWDRGGGVWIHVDHDGPTQGCVSLGLDRMAELLRRLDPGKRPVVVMGDGESLAR</sequence>
<organism evidence="5 7">
    <name type="scientific">Streptomyces spongiicola</name>
    <dbReference type="NCBI Taxonomy" id="1690221"/>
    <lineage>
        <taxon>Bacteria</taxon>
        <taxon>Bacillati</taxon>
        <taxon>Actinomycetota</taxon>
        <taxon>Actinomycetes</taxon>
        <taxon>Kitasatosporales</taxon>
        <taxon>Streptomycetaceae</taxon>
        <taxon>Streptomyces</taxon>
    </lineage>
</organism>
<dbReference type="InterPro" id="IPR005490">
    <property type="entry name" value="LD_TPept_cat_dom"/>
</dbReference>
<protein>
    <recommendedName>
        <fullName evidence="3">L,D-TPase catalytic domain-containing protein</fullName>
    </recommendedName>
</protein>
<feature type="region of interest" description="Disordered" evidence="1">
    <location>
        <begin position="26"/>
        <end position="83"/>
    </location>
</feature>
<evidence type="ECO:0000313" key="6">
    <source>
        <dbReference type="Proteomes" id="UP000245051"/>
    </source>
</evidence>
<evidence type="ECO:0000256" key="1">
    <source>
        <dbReference type="SAM" id="MobiDB-lite"/>
    </source>
</evidence>
<dbReference type="OrthoDB" id="3868753at2"/>
<dbReference type="EMBL" id="CP029254">
    <property type="protein sequence ID" value="AWK10243.1"/>
    <property type="molecule type" value="Genomic_DNA"/>
</dbReference>
<feature type="signal peptide" evidence="2">
    <location>
        <begin position="1"/>
        <end position="24"/>
    </location>
</feature>
<evidence type="ECO:0000259" key="3">
    <source>
        <dbReference type="Pfam" id="PF03734"/>
    </source>
</evidence>
<evidence type="ECO:0000256" key="2">
    <source>
        <dbReference type="SAM" id="SignalP"/>
    </source>
</evidence>
<dbReference type="Proteomes" id="UP000245051">
    <property type="component" value="Chromosome"/>
</dbReference>
<dbReference type="RefSeq" id="WP_109295186.1">
    <property type="nucleotide sequence ID" value="NZ_BGZL01000005.1"/>
</dbReference>
<keyword evidence="2" id="KW-0732">Signal</keyword>
<feature type="compositionally biased region" description="Low complexity" evidence="1">
    <location>
        <begin position="41"/>
        <end position="55"/>
    </location>
</feature>
<accession>A0A2S1Z1V5</accession>
<evidence type="ECO:0000313" key="7">
    <source>
        <dbReference type="Proteomes" id="UP000265354"/>
    </source>
</evidence>
<dbReference type="PANTHER" id="PTHR38589">
    <property type="entry name" value="BLR0621 PROTEIN"/>
    <property type="match status" value="1"/>
</dbReference>
<evidence type="ECO:0000313" key="5">
    <source>
        <dbReference type="EMBL" id="GBQ00778.1"/>
    </source>
</evidence>
<feature type="chain" id="PRO_5043501120" description="L,D-TPase catalytic domain-containing protein" evidence="2">
    <location>
        <begin position="25"/>
        <end position="265"/>
    </location>
</feature>
<feature type="domain" description="L,D-TPase catalytic" evidence="3">
    <location>
        <begin position="102"/>
        <end position="256"/>
    </location>
</feature>
<dbReference type="EMBL" id="BGZL01000005">
    <property type="protein sequence ID" value="GBQ00778.1"/>
    <property type="molecule type" value="Genomic_DNA"/>
</dbReference>
<evidence type="ECO:0000313" key="4">
    <source>
        <dbReference type="EMBL" id="AWK10243.1"/>
    </source>
</evidence>
<dbReference type="AlphaFoldDB" id="A0A2S1Z1V5"/>
<dbReference type="PANTHER" id="PTHR38589:SF1">
    <property type="entry name" value="BLR0621 PROTEIN"/>
    <property type="match status" value="1"/>
</dbReference>
<feature type="compositionally biased region" description="Pro residues" evidence="1">
    <location>
        <begin position="28"/>
        <end position="40"/>
    </location>
</feature>
<dbReference type="GO" id="GO:0016740">
    <property type="term" value="F:transferase activity"/>
    <property type="evidence" value="ECO:0007669"/>
    <property type="project" value="InterPro"/>
</dbReference>
<reference evidence="4 6" key="1">
    <citation type="submission" date="2018-05" db="EMBL/GenBank/DDBJ databases">
        <title>Complete genome sequence of the Type Strain of Streptomyces spongiicola HNM0071, the producer of staurosporine.</title>
        <authorList>
            <person name="Zhou S."/>
            <person name="Huang X."/>
        </authorList>
    </citation>
    <scope>NUCLEOTIDE SEQUENCE [LARGE SCALE GENOMIC DNA]</scope>
    <source>
        <strain evidence="4 6">HNM0071</strain>
    </source>
</reference>
<keyword evidence="6" id="KW-1185">Reference proteome</keyword>
<proteinExistence type="predicted"/>
<dbReference type="Pfam" id="PF03734">
    <property type="entry name" value="YkuD"/>
    <property type="match status" value="1"/>
</dbReference>
<name>A0A2S1Z1V5_9ACTN</name>
<dbReference type="KEGG" id="sspo:DDQ41_16545"/>
<reference evidence="5 7" key="2">
    <citation type="submission" date="2018-07" db="EMBL/GenBank/DDBJ databases">
        <title>Whole Genome Shotgun Sequence of Streptomyces spongiicola strain 531S.</title>
        <authorList>
            <person name="Dohra H."/>
            <person name="Kodani S."/>
        </authorList>
    </citation>
    <scope>NUCLEOTIDE SEQUENCE [LARGE SCALE GENOMIC DNA]</scope>
    <source>
        <strain evidence="5 7">531S</strain>
    </source>
</reference>
<dbReference type="Proteomes" id="UP000265354">
    <property type="component" value="Unassembled WGS sequence"/>
</dbReference>